<evidence type="ECO:0000256" key="3">
    <source>
        <dbReference type="ARBA" id="ARBA00013166"/>
    </source>
</evidence>
<dbReference type="EC" id="6.1.1.6" evidence="3 12"/>
<dbReference type="PANTHER" id="PTHR42918">
    <property type="entry name" value="LYSYL-TRNA SYNTHETASE"/>
    <property type="match status" value="1"/>
</dbReference>
<dbReference type="InterPro" id="IPR034762">
    <property type="entry name" value="Lys-tRNA-ligase_II_bac/euk"/>
</dbReference>
<dbReference type="GO" id="GO:0005524">
    <property type="term" value="F:ATP binding"/>
    <property type="evidence" value="ECO:0007669"/>
    <property type="project" value="UniProtKB-KW"/>
</dbReference>
<dbReference type="AlphaFoldDB" id="A0A803QFM6"/>
<protein>
    <recommendedName>
        <fullName evidence="3 12">Lysine--tRNA ligase</fullName>
        <ecNumber evidence="3 12">6.1.1.6</ecNumber>
    </recommendedName>
    <alternativeName>
        <fullName evidence="10 12">Lysyl-tRNA synthetase</fullName>
    </alternativeName>
</protein>
<dbReference type="CDD" id="cd04322">
    <property type="entry name" value="LysRS_N"/>
    <property type="match status" value="1"/>
</dbReference>
<dbReference type="NCBIfam" id="NF001756">
    <property type="entry name" value="PRK00484.1"/>
    <property type="match status" value="1"/>
</dbReference>
<dbReference type="Gene3D" id="3.30.930.10">
    <property type="entry name" value="Bira Bifunctional Protein, Domain 2"/>
    <property type="match status" value="1"/>
</dbReference>
<comment type="similarity">
    <text evidence="2">Belongs to the class-II aminoacyl-tRNA synthetase family.</text>
</comment>
<evidence type="ECO:0000256" key="8">
    <source>
        <dbReference type="ARBA" id="ARBA00022917"/>
    </source>
</evidence>
<evidence type="ECO:0000256" key="7">
    <source>
        <dbReference type="ARBA" id="ARBA00022840"/>
    </source>
</evidence>
<feature type="compositionally biased region" description="Basic and acidic residues" evidence="13">
    <location>
        <begin position="171"/>
        <end position="180"/>
    </location>
</feature>
<dbReference type="EMBL" id="UZAU01000718">
    <property type="status" value="NOT_ANNOTATED_CDS"/>
    <property type="molecule type" value="Genomic_DNA"/>
</dbReference>
<dbReference type="InterPro" id="IPR004365">
    <property type="entry name" value="NA-bd_OB_tRNA"/>
</dbReference>
<dbReference type="Proteomes" id="UP000596661">
    <property type="component" value="Chromosome 9"/>
</dbReference>
<evidence type="ECO:0000256" key="5">
    <source>
        <dbReference type="ARBA" id="ARBA00022598"/>
    </source>
</evidence>
<evidence type="ECO:0000256" key="11">
    <source>
        <dbReference type="ARBA" id="ARBA00048573"/>
    </source>
</evidence>
<feature type="compositionally biased region" description="Basic residues" evidence="13">
    <location>
        <begin position="1"/>
        <end position="10"/>
    </location>
</feature>
<evidence type="ECO:0000313" key="15">
    <source>
        <dbReference type="EnsemblPlants" id="cds.evm.model.09.280"/>
    </source>
</evidence>
<dbReference type="InterPro" id="IPR006195">
    <property type="entry name" value="aa-tRNA-synth_II"/>
</dbReference>
<dbReference type="PANTHER" id="PTHR42918:SF12">
    <property type="entry name" value="LYSINE--TRNA LIGASE"/>
    <property type="match status" value="1"/>
</dbReference>
<evidence type="ECO:0000256" key="4">
    <source>
        <dbReference type="ARBA" id="ARBA00022490"/>
    </source>
</evidence>
<dbReference type="FunFam" id="2.40.50.140:FF:000050">
    <property type="entry name" value="Lysine--tRNA ligase"/>
    <property type="match status" value="1"/>
</dbReference>
<keyword evidence="8" id="KW-0648">Protein biosynthesis</keyword>
<name>A0A803QFM6_CANSA</name>
<dbReference type="Pfam" id="PF00152">
    <property type="entry name" value="tRNA-synt_2"/>
    <property type="match status" value="1"/>
</dbReference>
<dbReference type="PIRSF" id="PIRSF039101">
    <property type="entry name" value="LysRS2"/>
    <property type="match status" value="1"/>
</dbReference>
<dbReference type="OMA" id="PLCIQPT"/>
<dbReference type="InterPro" id="IPR002313">
    <property type="entry name" value="Lys-tRNA-ligase_II"/>
</dbReference>
<dbReference type="PROSITE" id="PS50862">
    <property type="entry name" value="AA_TRNA_LIGASE_II"/>
    <property type="match status" value="1"/>
</dbReference>
<dbReference type="GO" id="GO:0006430">
    <property type="term" value="P:lysyl-tRNA aminoacylation"/>
    <property type="evidence" value="ECO:0007669"/>
    <property type="project" value="InterPro"/>
</dbReference>
<evidence type="ECO:0000313" key="16">
    <source>
        <dbReference type="Proteomes" id="UP000596661"/>
    </source>
</evidence>
<evidence type="ECO:0000256" key="13">
    <source>
        <dbReference type="SAM" id="MobiDB-lite"/>
    </source>
</evidence>
<dbReference type="Pfam" id="PF01336">
    <property type="entry name" value="tRNA_anti-codon"/>
    <property type="match status" value="1"/>
</dbReference>
<dbReference type="InterPro" id="IPR018149">
    <property type="entry name" value="Lys-tRNA-synth_II_C"/>
</dbReference>
<dbReference type="SUPFAM" id="SSF55681">
    <property type="entry name" value="Class II aaRS and biotin synthetases"/>
    <property type="match status" value="1"/>
</dbReference>
<dbReference type="CDD" id="cd00775">
    <property type="entry name" value="LysRS_core"/>
    <property type="match status" value="1"/>
</dbReference>
<feature type="domain" description="Aminoacyl-transfer RNA synthetases class-II family profile" evidence="14">
    <location>
        <begin position="222"/>
        <end position="566"/>
    </location>
</feature>
<keyword evidence="16" id="KW-1185">Reference proteome</keyword>
<sequence>MASKSQHQKKHVGEDDNMDPTQYLQNRLASLALAKAAGINPYPHKFTVSISVPELIAAYGSLDSGEHVETIEVSLAGRIMSKRASSSKLFFYDLYDDSAKVQVISDARHSNMDEDEFGRLHSQIKRGDIVGICGFPGKSKRGELSVFGKSLMVLAPCLHMLPKHASVHSSNEAESKRNEKTTQAWKPGSARNPDTYALKDQETRYRQRYLDLMLNPEIQQVFKTRARILSYYRRFLDSRGFVEVETPVLSMVPGGAAAKPFVTYHNELETELYMRVSPELNLKKLVVGGLNRVYEIGKSFRNEGMDLTHLPEFTMCEFYMAYSDYNDLMKITEELLSGMVKELTGSYKIKYHGDGLSNEPIEIDFTPPFRRVDLIEELEKRSNLNIPKDLYSEESNKYLMDACQSFNVNCPLPRTTARLLDKLVGHFLEESCVNPTFIINHPEVMSPLAKWHRSRPSLTERFELFVNKRELCNAYTELNDPEVQRRLFAEQLKERESGDEEAMVLDETFCIGLEYGLAPTGGMGMGIDRLTMLLTDSINVKREMNWGWRFHGAGNPYLKWLEMVTPDYIGFFEMFRGSTQSVHDKSINHDVSRIKQPPYTNRPAPNDIAT</sequence>
<dbReference type="EnsemblPlants" id="evm.model.09.280">
    <property type="protein sequence ID" value="cds.evm.model.09.280"/>
    <property type="gene ID" value="evm.TU.09.280"/>
</dbReference>
<feature type="region of interest" description="Disordered" evidence="13">
    <location>
        <begin position="167"/>
        <end position="198"/>
    </location>
</feature>
<dbReference type="Gramene" id="evm.model.09.280">
    <property type="protein sequence ID" value="cds.evm.model.09.280"/>
    <property type="gene ID" value="evm.TU.09.280"/>
</dbReference>
<keyword evidence="6" id="KW-0547">Nucleotide-binding</keyword>
<dbReference type="InterPro" id="IPR044136">
    <property type="entry name" value="Lys-tRNA-ligase_II_N"/>
</dbReference>
<evidence type="ECO:0000259" key="14">
    <source>
        <dbReference type="PROSITE" id="PS50862"/>
    </source>
</evidence>
<dbReference type="Gene3D" id="2.40.50.140">
    <property type="entry name" value="Nucleic acid-binding proteins"/>
    <property type="match status" value="1"/>
</dbReference>
<dbReference type="InterPro" id="IPR012340">
    <property type="entry name" value="NA-bd_OB-fold"/>
</dbReference>
<evidence type="ECO:0000256" key="2">
    <source>
        <dbReference type="ARBA" id="ARBA00008226"/>
    </source>
</evidence>
<keyword evidence="7" id="KW-0067">ATP-binding</keyword>
<dbReference type="GO" id="GO:0005829">
    <property type="term" value="C:cytosol"/>
    <property type="evidence" value="ECO:0007669"/>
    <property type="project" value="TreeGrafter"/>
</dbReference>
<comment type="catalytic activity">
    <reaction evidence="11 12">
        <text>tRNA(Lys) + L-lysine + ATP = L-lysyl-tRNA(Lys) + AMP + diphosphate</text>
        <dbReference type="Rhea" id="RHEA:20792"/>
        <dbReference type="Rhea" id="RHEA-COMP:9696"/>
        <dbReference type="Rhea" id="RHEA-COMP:9697"/>
        <dbReference type="ChEBI" id="CHEBI:30616"/>
        <dbReference type="ChEBI" id="CHEBI:32551"/>
        <dbReference type="ChEBI" id="CHEBI:33019"/>
        <dbReference type="ChEBI" id="CHEBI:78442"/>
        <dbReference type="ChEBI" id="CHEBI:78529"/>
        <dbReference type="ChEBI" id="CHEBI:456215"/>
        <dbReference type="EC" id="6.1.1.6"/>
    </reaction>
</comment>
<organism evidence="15 16">
    <name type="scientific">Cannabis sativa</name>
    <name type="common">Hemp</name>
    <name type="synonym">Marijuana</name>
    <dbReference type="NCBI Taxonomy" id="3483"/>
    <lineage>
        <taxon>Eukaryota</taxon>
        <taxon>Viridiplantae</taxon>
        <taxon>Streptophyta</taxon>
        <taxon>Embryophyta</taxon>
        <taxon>Tracheophyta</taxon>
        <taxon>Spermatophyta</taxon>
        <taxon>Magnoliopsida</taxon>
        <taxon>eudicotyledons</taxon>
        <taxon>Gunneridae</taxon>
        <taxon>Pentapetalae</taxon>
        <taxon>rosids</taxon>
        <taxon>fabids</taxon>
        <taxon>Rosales</taxon>
        <taxon>Cannabaceae</taxon>
        <taxon>Cannabis</taxon>
    </lineage>
</organism>
<dbReference type="NCBIfam" id="TIGR00499">
    <property type="entry name" value="lysS_bact"/>
    <property type="match status" value="1"/>
</dbReference>
<dbReference type="FunFam" id="3.30.930.10:FF:000238">
    <property type="entry name" value="Lysine--tRNA ligase"/>
    <property type="match status" value="1"/>
</dbReference>
<reference evidence="15" key="2">
    <citation type="submission" date="2021-03" db="UniProtKB">
        <authorList>
            <consortium name="EnsemblPlants"/>
        </authorList>
    </citation>
    <scope>IDENTIFICATION</scope>
</reference>
<dbReference type="GO" id="GO:0000049">
    <property type="term" value="F:tRNA binding"/>
    <property type="evidence" value="ECO:0007669"/>
    <property type="project" value="TreeGrafter"/>
</dbReference>
<keyword evidence="5" id="KW-0436">Ligase</keyword>
<keyword evidence="9" id="KW-0030">Aminoacyl-tRNA synthetase</keyword>
<reference evidence="15" key="1">
    <citation type="submission" date="2018-11" db="EMBL/GenBank/DDBJ databases">
        <authorList>
            <person name="Grassa J C."/>
        </authorList>
    </citation>
    <scope>NUCLEOTIDE SEQUENCE [LARGE SCALE GENOMIC DNA]</scope>
</reference>
<comment type="subcellular location">
    <subcellularLocation>
        <location evidence="1">Cytoplasm</location>
    </subcellularLocation>
</comment>
<evidence type="ECO:0000256" key="6">
    <source>
        <dbReference type="ARBA" id="ARBA00022741"/>
    </source>
</evidence>
<dbReference type="HAMAP" id="MF_00252">
    <property type="entry name" value="Lys_tRNA_synth_class2"/>
    <property type="match status" value="1"/>
</dbReference>
<evidence type="ECO:0000256" key="9">
    <source>
        <dbReference type="ARBA" id="ARBA00023146"/>
    </source>
</evidence>
<dbReference type="InterPro" id="IPR045864">
    <property type="entry name" value="aa-tRNA-synth_II/BPL/LPL"/>
</dbReference>
<dbReference type="SUPFAM" id="SSF50249">
    <property type="entry name" value="Nucleic acid-binding proteins"/>
    <property type="match status" value="1"/>
</dbReference>
<accession>A0A803QFM6</accession>
<proteinExistence type="inferred from homology"/>
<dbReference type="InterPro" id="IPR004364">
    <property type="entry name" value="Aa-tRNA-synt_II"/>
</dbReference>
<keyword evidence="4" id="KW-0963">Cytoplasm</keyword>
<feature type="region of interest" description="Disordered" evidence="13">
    <location>
        <begin position="1"/>
        <end position="20"/>
    </location>
</feature>
<evidence type="ECO:0000256" key="12">
    <source>
        <dbReference type="RuleBase" id="RU003748"/>
    </source>
</evidence>
<evidence type="ECO:0000256" key="10">
    <source>
        <dbReference type="ARBA" id="ARBA00030563"/>
    </source>
</evidence>
<dbReference type="PRINTS" id="PR00982">
    <property type="entry name" value="TRNASYNTHLYS"/>
</dbReference>
<dbReference type="GO" id="GO:0004824">
    <property type="term" value="F:lysine-tRNA ligase activity"/>
    <property type="evidence" value="ECO:0007669"/>
    <property type="project" value="UniProtKB-EC"/>
</dbReference>
<evidence type="ECO:0000256" key="1">
    <source>
        <dbReference type="ARBA" id="ARBA00004496"/>
    </source>
</evidence>